<feature type="transmembrane region" description="Helical" evidence="2">
    <location>
        <begin position="35"/>
        <end position="55"/>
    </location>
</feature>
<evidence type="ECO:0000256" key="1">
    <source>
        <dbReference type="SAM" id="MobiDB-lite"/>
    </source>
</evidence>
<reference evidence="3 4" key="1">
    <citation type="submission" date="2020-04" db="EMBL/GenBank/DDBJ databases">
        <title>Antimicrobial susceptibility and clonality of vaginal-derived multi-drug resistant Mobiluncus isolates in China.</title>
        <authorList>
            <person name="Zhang X."/>
        </authorList>
    </citation>
    <scope>NUCLEOTIDE SEQUENCE [LARGE SCALE GENOMIC DNA]</scope>
    <source>
        <strain evidence="3 4">13</strain>
    </source>
</reference>
<dbReference type="RefSeq" id="WP_169771927.1">
    <property type="nucleotide sequence ID" value="NZ_JABCUR010000004.1"/>
</dbReference>
<keyword evidence="2" id="KW-0812">Transmembrane</keyword>
<dbReference type="InterPro" id="IPR043747">
    <property type="entry name" value="DUF5692"/>
</dbReference>
<evidence type="ECO:0000313" key="4">
    <source>
        <dbReference type="Proteomes" id="UP000578252"/>
    </source>
</evidence>
<feature type="transmembrane region" description="Helical" evidence="2">
    <location>
        <begin position="12"/>
        <end position="28"/>
    </location>
</feature>
<dbReference type="EMBL" id="JABCUR010000004">
    <property type="protein sequence ID" value="NMW65105.1"/>
    <property type="molecule type" value="Genomic_DNA"/>
</dbReference>
<organism evidence="3 4">
    <name type="scientific">Mobiluncus mulieris</name>
    <dbReference type="NCBI Taxonomy" id="2052"/>
    <lineage>
        <taxon>Bacteria</taxon>
        <taxon>Bacillati</taxon>
        <taxon>Actinomycetota</taxon>
        <taxon>Actinomycetes</taxon>
        <taxon>Actinomycetales</taxon>
        <taxon>Actinomycetaceae</taxon>
        <taxon>Mobiluncus</taxon>
    </lineage>
</organism>
<protein>
    <submittedName>
        <fullName evidence="3">Uncharacterized protein</fullName>
    </submittedName>
</protein>
<dbReference type="Proteomes" id="UP000578252">
    <property type="component" value="Unassembled WGS sequence"/>
</dbReference>
<feature type="transmembrane region" description="Helical" evidence="2">
    <location>
        <begin position="321"/>
        <end position="343"/>
    </location>
</feature>
<dbReference type="Pfam" id="PF18948">
    <property type="entry name" value="DUF5692"/>
    <property type="match status" value="1"/>
</dbReference>
<feature type="transmembrane region" description="Helical" evidence="2">
    <location>
        <begin position="287"/>
        <end position="306"/>
    </location>
</feature>
<feature type="transmembrane region" description="Helical" evidence="2">
    <location>
        <begin position="200"/>
        <end position="220"/>
    </location>
</feature>
<proteinExistence type="predicted"/>
<feature type="transmembrane region" description="Helical" evidence="2">
    <location>
        <begin position="97"/>
        <end position="114"/>
    </location>
</feature>
<sequence length="468" mass="53211">MKDLFMWELGTPFVYLMWFVIFAMQMAVAEIHRRWNWTIFAIWTVGGLAVMPWAIENAIPVVGWFPFGKFVLMITAATLNGVLIVFMKRRPLLARRYAIWIGVICWLLLASNIMEANIRDVAIYFNADGYYQCAANWQCLQNINATHGADMLVGLPEARGITAAADTPQFYQALAANFAAAHVGIDPETGFRTIGGVWNLWSAAAGMLNIICITGIGKIVVTSNPKRRVRGLIWIDQVWPWVIGYDLWNHAFLYNALADYTWYCSFALLLACTIPAFTWAKGQWIWFRCYTLMFWIAANNLLPYVLVKPSKMFNFATMNPVANMLCSGAALAGNLALFGYWLYQIIKHRRNPITGVLYPELAEFRRIAQTHLDNKDKYYICDRMKETPTQLGFEPDTPEPPADGWVAWMPWWRRDHRYPKLRTPLGADPVLAAKGIVSDPKWEVAPAPLPSDSGLALREPAQPKQKED</sequence>
<feature type="region of interest" description="Disordered" evidence="1">
    <location>
        <begin position="442"/>
        <end position="468"/>
    </location>
</feature>
<keyword evidence="2" id="KW-1133">Transmembrane helix</keyword>
<name>A0A7Y0Y498_9ACTO</name>
<comment type="caution">
    <text evidence="3">The sequence shown here is derived from an EMBL/GenBank/DDBJ whole genome shotgun (WGS) entry which is preliminary data.</text>
</comment>
<dbReference type="AlphaFoldDB" id="A0A7Y0Y498"/>
<evidence type="ECO:0000313" key="3">
    <source>
        <dbReference type="EMBL" id="NMW65105.1"/>
    </source>
</evidence>
<accession>A0A7Y0Y498</accession>
<evidence type="ECO:0000256" key="2">
    <source>
        <dbReference type="SAM" id="Phobius"/>
    </source>
</evidence>
<keyword evidence="2" id="KW-0472">Membrane</keyword>
<feature type="transmembrane region" description="Helical" evidence="2">
    <location>
        <begin position="61"/>
        <end position="85"/>
    </location>
</feature>
<gene>
    <name evidence="3" type="ORF">HHJ78_06080</name>
</gene>